<name>A0ABP8MAW9_9BACT</name>
<sequence length="482" mass="54591">MAGRHYDRSGFHRFFWGDHNRTVWTTPVKVPVLHLDSLYGGLTVEEKGGGFQTTSFTLQDSLGRLYALRSLDKDPLEVLSPFWRKTFAANIVRDQTSAANPYGALVVPALAEAADVYHGNSSIYYISPSDTSFGEYAPAVQGKLFLLQDKFESPADLLPSFGAAVDFADSDDALLNRFEHNTHHFNQEAFARARLLDLLVGDWDRHKGQWEWAVEKNGSETIYYPIPKDRDQVFLKMNDGLIPAIATSKFVVRKFHSFDEDFDDVQAYMINSEFMDARLLHALSLPEWLQIAGNMQAALTDAVIERAVRRLPAPVYKQLGEDLADNLKSRRDKLPEIAEKMYRILAEEVTIPGTDAAEHFLVNRLDNLQTEISVYRKLDNHRKGRRFYHRVFNRKDTKQITLHGLAGDDSFEVKGSVQDGILVNIYGGLGEDTIADSSEVAGLKRKTRIYDTPRGNELYFGTEAKDMTTDDVRVHAYDREGN</sequence>
<gene>
    <name evidence="1" type="ORF">GCM10023188_48950</name>
</gene>
<organism evidence="1 2">
    <name type="scientific">Pontibacter saemangeumensis</name>
    <dbReference type="NCBI Taxonomy" id="1084525"/>
    <lineage>
        <taxon>Bacteria</taxon>
        <taxon>Pseudomonadati</taxon>
        <taxon>Bacteroidota</taxon>
        <taxon>Cytophagia</taxon>
        <taxon>Cytophagales</taxon>
        <taxon>Hymenobacteraceae</taxon>
        <taxon>Pontibacter</taxon>
    </lineage>
</organism>
<reference evidence="2" key="1">
    <citation type="journal article" date="2019" name="Int. J. Syst. Evol. Microbiol.">
        <title>The Global Catalogue of Microorganisms (GCM) 10K type strain sequencing project: providing services to taxonomists for standard genome sequencing and annotation.</title>
        <authorList>
            <consortium name="The Broad Institute Genomics Platform"/>
            <consortium name="The Broad Institute Genome Sequencing Center for Infectious Disease"/>
            <person name="Wu L."/>
            <person name="Ma J."/>
        </authorList>
    </citation>
    <scope>NUCLEOTIDE SEQUENCE [LARGE SCALE GENOMIC DNA]</scope>
    <source>
        <strain evidence="2">JCM 17926</strain>
    </source>
</reference>
<dbReference type="Proteomes" id="UP001500552">
    <property type="component" value="Unassembled WGS sequence"/>
</dbReference>
<protein>
    <submittedName>
        <fullName evidence="1">Uncharacterized protein</fullName>
    </submittedName>
</protein>
<evidence type="ECO:0000313" key="1">
    <source>
        <dbReference type="EMBL" id="GAA4445575.1"/>
    </source>
</evidence>
<keyword evidence="2" id="KW-1185">Reference proteome</keyword>
<evidence type="ECO:0000313" key="2">
    <source>
        <dbReference type="Proteomes" id="UP001500552"/>
    </source>
</evidence>
<dbReference type="EMBL" id="BAABHC010000042">
    <property type="protein sequence ID" value="GAA4445575.1"/>
    <property type="molecule type" value="Genomic_DNA"/>
</dbReference>
<accession>A0ABP8MAW9</accession>
<comment type="caution">
    <text evidence="1">The sequence shown here is derived from an EMBL/GenBank/DDBJ whole genome shotgun (WGS) entry which is preliminary data.</text>
</comment>
<proteinExistence type="predicted"/>